<proteinExistence type="predicted"/>
<name>A0A542SPG4_9MICO</name>
<evidence type="ECO:0000313" key="2">
    <source>
        <dbReference type="Proteomes" id="UP000316181"/>
    </source>
</evidence>
<dbReference type="AlphaFoldDB" id="A0A542SPG4"/>
<keyword evidence="2" id="KW-1185">Reference proteome</keyword>
<sequence>MSSAMRIAIKYDNVFIDPNGNIGGHETGDTLVRRLLRLFPNSIVIGQGPRKGNGFDVLPLEFIQGDDVIVVNMDVIDSVDVWRTLHANCEKPKVMNFLWWPVARYSSHIEKAALTLACALFPTFANSERTAGEAREIVSKWDAQPLAERAIIAWVNLGFRHEHVQPRRDATEPVVLYPAIYLTREKRPQLFFDVVEAVHETTPLQVEARLTESQLVSSLAMRYSRKDWIWIGPLTAGRDSYWEALSRTTAFLATAETESYGLMYVEALAAGAIGIFPNLPWAHALVPDRYPFFYDTPEQAAEMLRRAVVDPDTCLAEMDTAAGSGFQSWLRSRHDDDIFERVIVARINQWFDTAFELPQQLDV</sequence>
<accession>A0A542SPG4</accession>
<dbReference type="GO" id="GO:0016740">
    <property type="term" value="F:transferase activity"/>
    <property type="evidence" value="ECO:0007669"/>
    <property type="project" value="UniProtKB-KW"/>
</dbReference>
<keyword evidence="1" id="KW-0808">Transferase</keyword>
<gene>
    <name evidence="1" type="ORF">FB389_1185</name>
</gene>
<evidence type="ECO:0000313" key="1">
    <source>
        <dbReference type="EMBL" id="TQK76509.1"/>
    </source>
</evidence>
<dbReference type="SUPFAM" id="SSF53756">
    <property type="entry name" value="UDP-Glycosyltransferase/glycogen phosphorylase"/>
    <property type="match status" value="1"/>
</dbReference>
<dbReference type="Proteomes" id="UP000316181">
    <property type="component" value="Unassembled WGS sequence"/>
</dbReference>
<protein>
    <submittedName>
        <fullName evidence="1">Glycosyltransferase involved in cell wall biosynthesis</fullName>
    </submittedName>
</protein>
<organism evidence="1 2">
    <name type="scientific">Rarobacter incanus</name>
    <dbReference type="NCBI Taxonomy" id="153494"/>
    <lineage>
        <taxon>Bacteria</taxon>
        <taxon>Bacillati</taxon>
        <taxon>Actinomycetota</taxon>
        <taxon>Actinomycetes</taxon>
        <taxon>Micrococcales</taxon>
        <taxon>Rarobacteraceae</taxon>
        <taxon>Rarobacter</taxon>
    </lineage>
</organism>
<comment type="caution">
    <text evidence="1">The sequence shown here is derived from an EMBL/GenBank/DDBJ whole genome shotgun (WGS) entry which is preliminary data.</text>
</comment>
<reference evidence="1 2" key="1">
    <citation type="submission" date="2019-06" db="EMBL/GenBank/DDBJ databases">
        <title>Sequencing the genomes of 1000 actinobacteria strains.</title>
        <authorList>
            <person name="Klenk H.-P."/>
        </authorList>
    </citation>
    <scope>NUCLEOTIDE SEQUENCE [LARGE SCALE GENOMIC DNA]</scope>
    <source>
        <strain evidence="1 2">DSM 10596</strain>
    </source>
</reference>
<dbReference type="Gene3D" id="3.40.50.2000">
    <property type="entry name" value="Glycogen Phosphorylase B"/>
    <property type="match status" value="1"/>
</dbReference>
<dbReference type="EMBL" id="VFNV01000001">
    <property type="protein sequence ID" value="TQK76509.1"/>
    <property type="molecule type" value="Genomic_DNA"/>
</dbReference>